<dbReference type="EMBL" id="AZQP01000047">
    <property type="protein sequence ID" value="EYE87581.1"/>
    <property type="molecule type" value="Genomic_DNA"/>
</dbReference>
<reference evidence="1 2" key="1">
    <citation type="journal article" date="2014" name="Genome Announc.">
        <title>Draft Genome Sequence of Fervidicella metallireducens Strain AeBT, an Iron-Reducing Thermoanaerobe from the Great Artesian Basin.</title>
        <authorList>
            <person name="Patel B.K."/>
        </authorList>
    </citation>
    <scope>NUCLEOTIDE SEQUENCE [LARGE SCALE GENOMIC DNA]</scope>
    <source>
        <strain evidence="1 2">AeB</strain>
    </source>
</reference>
<sequence>MKDIIVDDFQNAVSESLLRHKSIVDIITKLSESSSRINRAVAKSVTNCGCISIEAHKQEIPDGVSLDEVSDLLKYQIEGTLCDNCREVLEEEIGTNLYYLASLCDALDLNLFDVLIKEYDKIRTLGKFSLL</sequence>
<dbReference type="AlphaFoldDB" id="A0A017RSN2"/>
<evidence type="ECO:0000313" key="2">
    <source>
        <dbReference type="Proteomes" id="UP000019681"/>
    </source>
</evidence>
<dbReference type="Proteomes" id="UP000019681">
    <property type="component" value="Unassembled WGS sequence"/>
</dbReference>
<dbReference type="RefSeq" id="WP_035381201.1">
    <property type="nucleotide sequence ID" value="NZ_AZQP01000047.1"/>
</dbReference>
<proteinExistence type="predicted"/>
<accession>A0A017RSN2</accession>
<evidence type="ECO:0008006" key="3">
    <source>
        <dbReference type="Google" id="ProtNLM"/>
    </source>
</evidence>
<comment type="caution">
    <text evidence="1">The sequence shown here is derived from an EMBL/GenBank/DDBJ whole genome shotgun (WGS) entry which is preliminary data.</text>
</comment>
<protein>
    <recommendedName>
        <fullName evidence="3">DUF1573 domain-containing protein</fullName>
    </recommendedName>
</protein>
<dbReference type="STRING" id="1403537.Q428_12485"/>
<dbReference type="OrthoDB" id="2988649at2"/>
<evidence type="ECO:0000313" key="1">
    <source>
        <dbReference type="EMBL" id="EYE87581.1"/>
    </source>
</evidence>
<name>A0A017RSN2_9CLOT</name>
<organism evidence="1 2">
    <name type="scientific">Fervidicella metallireducens AeB</name>
    <dbReference type="NCBI Taxonomy" id="1403537"/>
    <lineage>
        <taxon>Bacteria</taxon>
        <taxon>Bacillati</taxon>
        <taxon>Bacillota</taxon>
        <taxon>Clostridia</taxon>
        <taxon>Eubacteriales</taxon>
        <taxon>Clostridiaceae</taxon>
        <taxon>Fervidicella</taxon>
    </lineage>
</organism>
<keyword evidence="2" id="KW-1185">Reference proteome</keyword>
<gene>
    <name evidence="1" type="ORF">Q428_12485</name>
</gene>